<protein>
    <submittedName>
        <fullName evidence="1">Uncharacterized protein</fullName>
    </submittedName>
</protein>
<proteinExistence type="predicted"/>
<organism evidence="1">
    <name type="scientific">marine sediment metagenome</name>
    <dbReference type="NCBI Taxonomy" id="412755"/>
    <lineage>
        <taxon>unclassified sequences</taxon>
        <taxon>metagenomes</taxon>
        <taxon>ecological metagenomes</taxon>
    </lineage>
</organism>
<sequence>MVPRDQAVFASTINLQHDNSLIHNLFIFNKSGVCFYGKNFTNYITVEKNLISPFITALMSFSKEMIGKKFKIIEMEDVKIVIFEKNSLYYGVLCNTIENLTVLEDLISRVNQSLITYLIKNNIKLDAEIIYDSDLNDTIEEILSTALSSKLETKKGKKVITFLNELNLQGEIEGIIFLTNRGKVVYSSFHKLDLRNFLKEVEFRIKICNNSILKLFYTFKDSKFVFSEYILNSYFIILVFGSDVKFGLAGHYLTQVVNKIKKILIE</sequence>
<gene>
    <name evidence="1" type="ORF">LCGC14_0934110</name>
</gene>
<comment type="caution">
    <text evidence="1">The sequence shown here is derived from an EMBL/GenBank/DDBJ whole genome shotgun (WGS) entry which is preliminary data.</text>
</comment>
<evidence type="ECO:0000313" key="1">
    <source>
        <dbReference type="EMBL" id="KKN20577.1"/>
    </source>
</evidence>
<name>A0A0F9P853_9ZZZZ</name>
<accession>A0A0F9P853</accession>
<dbReference type="AlphaFoldDB" id="A0A0F9P853"/>
<dbReference type="Gene3D" id="3.30.450.60">
    <property type="match status" value="1"/>
</dbReference>
<dbReference type="EMBL" id="LAZR01003228">
    <property type="protein sequence ID" value="KKN20577.1"/>
    <property type="molecule type" value="Genomic_DNA"/>
</dbReference>
<reference evidence="1" key="1">
    <citation type="journal article" date="2015" name="Nature">
        <title>Complex archaea that bridge the gap between prokaryotes and eukaryotes.</title>
        <authorList>
            <person name="Spang A."/>
            <person name="Saw J.H."/>
            <person name="Jorgensen S.L."/>
            <person name="Zaremba-Niedzwiedzka K."/>
            <person name="Martijn J."/>
            <person name="Lind A.E."/>
            <person name="van Eijk R."/>
            <person name="Schleper C."/>
            <person name="Guy L."/>
            <person name="Ettema T.J."/>
        </authorList>
    </citation>
    <scope>NUCLEOTIDE SEQUENCE</scope>
</reference>